<proteinExistence type="predicted"/>
<dbReference type="Proteomes" id="UP001596410">
    <property type="component" value="Unassembled WGS sequence"/>
</dbReference>
<dbReference type="RefSeq" id="WP_204707175.1">
    <property type="nucleotide sequence ID" value="NZ_JBHSZV010000014.1"/>
</dbReference>
<keyword evidence="3" id="KW-1185">Reference proteome</keyword>
<feature type="domain" description="IrrE N-terminal-like" evidence="1">
    <location>
        <begin position="55"/>
        <end position="147"/>
    </location>
</feature>
<evidence type="ECO:0000313" key="2">
    <source>
        <dbReference type="EMBL" id="MFC7061651.1"/>
    </source>
</evidence>
<organism evidence="2 3">
    <name type="scientific">Halobacillus seohaensis</name>
    <dbReference type="NCBI Taxonomy" id="447421"/>
    <lineage>
        <taxon>Bacteria</taxon>
        <taxon>Bacillati</taxon>
        <taxon>Bacillota</taxon>
        <taxon>Bacilli</taxon>
        <taxon>Bacillales</taxon>
        <taxon>Bacillaceae</taxon>
        <taxon>Halobacillus</taxon>
    </lineage>
</organism>
<evidence type="ECO:0000259" key="1">
    <source>
        <dbReference type="Pfam" id="PF06114"/>
    </source>
</evidence>
<dbReference type="Pfam" id="PF06114">
    <property type="entry name" value="Peptidase_M78"/>
    <property type="match status" value="1"/>
</dbReference>
<dbReference type="EMBL" id="JBHSZV010000014">
    <property type="protein sequence ID" value="MFC7061651.1"/>
    <property type="molecule type" value="Genomic_DNA"/>
</dbReference>
<evidence type="ECO:0000313" key="3">
    <source>
        <dbReference type="Proteomes" id="UP001596410"/>
    </source>
</evidence>
<accession>A0ABW2EL12</accession>
<gene>
    <name evidence="2" type="ORF">ACFQIC_07235</name>
</gene>
<reference evidence="3" key="1">
    <citation type="journal article" date="2019" name="Int. J. Syst. Evol. Microbiol.">
        <title>The Global Catalogue of Microorganisms (GCM) 10K type strain sequencing project: providing services to taxonomists for standard genome sequencing and annotation.</title>
        <authorList>
            <consortium name="The Broad Institute Genomics Platform"/>
            <consortium name="The Broad Institute Genome Sequencing Center for Infectious Disease"/>
            <person name="Wu L."/>
            <person name="Ma J."/>
        </authorList>
    </citation>
    <scope>NUCLEOTIDE SEQUENCE [LARGE SCALE GENOMIC DNA]</scope>
    <source>
        <strain evidence="3">CGMCC 4.1621</strain>
    </source>
</reference>
<name>A0ABW2EL12_9BACI</name>
<protein>
    <submittedName>
        <fullName evidence="2">ImmA/IrrE family metallo-endopeptidase</fullName>
    </submittedName>
</protein>
<sequence>MYYYTTNVEDFVRDIYYGLEIDHPDQLIIEEIARKLDIYVVYWDKDSQVINWDNEANIFLNRDLSTRSTWQQFAHELCHPKRHAGNQSVMPLEFIHYQEWDAHSFSLHFCIPTFMLLKMELPFNRRHAVKQVADTFNVTIPFASQRLYKYENQWIGSLNHNMYHGL</sequence>
<comment type="caution">
    <text evidence="2">The sequence shown here is derived from an EMBL/GenBank/DDBJ whole genome shotgun (WGS) entry which is preliminary data.</text>
</comment>
<dbReference type="InterPro" id="IPR010359">
    <property type="entry name" value="IrrE_HExxH"/>
</dbReference>